<dbReference type="RefSeq" id="WP_245923566.1">
    <property type="nucleotide sequence ID" value="NZ_OBDY01000021.1"/>
</dbReference>
<dbReference type="Proteomes" id="UP000219612">
    <property type="component" value="Unassembled WGS sequence"/>
</dbReference>
<dbReference type="InterPro" id="IPR000772">
    <property type="entry name" value="Ricin_B_lectin"/>
</dbReference>
<organism evidence="5 6">
    <name type="scientific">Paractinoplanes atraurantiacus</name>
    <dbReference type="NCBI Taxonomy" id="1036182"/>
    <lineage>
        <taxon>Bacteria</taxon>
        <taxon>Bacillati</taxon>
        <taxon>Actinomycetota</taxon>
        <taxon>Actinomycetes</taxon>
        <taxon>Micromonosporales</taxon>
        <taxon>Micromonosporaceae</taxon>
        <taxon>Paractinoplanes</taxon>
    </lineage>
</organism>
<evidence type="ECO:0000313" key="5">
    <source>
        <dbReference type="EMBL" id="SNY59923.1"/>
    </source>
</evidence>
<dbReference type="Gene3D" id="2.60.40.10">
    <property type="entry name" value="Immunoglobulins"/>
    <property type="match status" value="1"/>
</dbReference>
<evidence type="ECO:0000256" key="1">
    <source>
        <dbReference type="ARBA" id="ARBA00023295"/>
    </source>
</evidence>
<dbReference type="SUPFAM" id="SSF49265">
    <property type="entry name" value="Fibronectin type III"/>
    <property type="match status" value="1"/>
</dbReference>
<dbReference type="SUPFAM" id="SSF50370">
    <property type="entry name" value="Ricin B-like lectins"/>
    <property type="match status" value="1"/>
</dbReference>
<dbReference type="CDD" id="cd00161">
    <property type="entry name" value="beta-trefoil_Ricin-like"/>
    <property type="match status" value="1"/>
</dbReference>
<dbReference type="EMBL" id="OBDY01000021">
    <property type="protein sequence ID" value="SNY59923.1"/>
    <property type="molecule type" value="Genomic_DNA"/>
</dbReference>
<dbReference type="InterPro" id="IPR013783">
    <property type="entry name" value="Ig-like_fold"/>
</dbReference>
<dbReference type="Gene3D" id="2.80.10.50">
    <property type="match status" value="1"/>
</dbReference>
<dbReference type="InterPro" id="IPR036116">
    <property type="entry name" value="FN3_sf"/>
</dbReference>
<dbReference type="GO" id="GO:0000272">
    <property type="term" value="P:polysaccharide catabolic process"/>
    <property type="evidence" value="ECO:0007669"/>
    <property type="project" value="UniProtKB-KW"/>
</dbReference>
<dbReference type="PROSITE" id="PS50231">
    <property type="entry name" value="RICIN_B_LECTIN"/>
    <property type="match status" value="1"/>
</dbReference>
<reference evidence="5 6" key="1">
    <citation type="submission" date="2017-09" db="EMBL/GenBank/DDBJ databases">
        <authorList>
            <person name="Ehlers B."/>
            <person name="Leendertz F.H."/>
        </authorList>
    </citation>
    <scope>NUCLEOTIDE SEQUENCE [LARGE SCALE GENOMIC DNA]</scope>
    <source>
        <strain evidence="5 6">CGMCC 4.6857</strain>
    </source>
</reference>
<dbReference type="AlphaFoldDB" id="A0A285JIN8"/>
<keyword evidence="6" id="KW-1185">Reference proteome</keyword>
<keyword evidence="1" id="KW-0326">Glycosidase</keyword>
<dbReference type="CDD" id="cd00063">
    <property type="entry name" value="FN3"/>
    <property type="match status" value="1"/>
</dbReference>
<feature type="compositionally biased region" description="Low complexity" evidence="3">
    <location>
        <begin position="414"/>
        <end position="457"/>
    </location>
</feature>
<feature type="compositionally biased region" description="Low complexity" evidence="3">
    <location>
        <begin position="498"/>
        <end position="513"/>
    </location>
</feature>
<feature type="domain" description="Ricin B lectin" evidence="4">
    <location>
        <begin position="605"/>
        <end position="682"/>
    </location>
</feature>
<keyword evidence="2" id="KW-0624">Polysaccharide degradation</keyword>
<proteinExistence type="predicted"/>
<keyword evidence="2" id="KW-0119">Carbohydrate metabolism</keyword>
<evidence type="ECO:0000313" key="6">
    <source>
        <dbReference type="Proteomes" id="UP000219612"/>
    </source>
</evidence>
<sequence length="743" mass="76760">MSTHRRPVPKGHRRAARSRSHRLLPIALGLALLGVGGVVGPSVVDNVAGTAPTRDLALTSMPRDVPDQGLVYDGLRPAKAGTVCAGSYQVDDQTCTHGPDSAPAGLKVRSDVSPVTDKAPEPVPPGREPADFVPADAEIARDEGGSALTADAPALIPDAAPGDADFIIGAHDVACEGDGRSGKRVQVIYLHEFGTPSRYTEFLGSIRTWSAGVDQIFDESAGETGGSRHVRFVTTPQCRVDVTEVQLPTGGLESFAGSIAALRTLGYNRTDRKYLLFADANVYCGIATYVADRRPGLSNRNNGGPSYGRVDAGCWSSAMAAQELTRSLGAMQAGSPNSSGLGNCLDDYDLLCGPDRSGKQVRTVCPKKHETRLDCGHDDYFSTDPRPGSYLAKNWNVAQSEFLLRSDGGDDIPDAPGAPEPAETAAPEATATTAPPSPEPSASTTPAPTGTPSAGPGPADGGGDAPPSSPSQSPSESPAVPDEETTGEPEIEPAALLVTPTVTPSSVPTTKVPARSGVQEGSAVQAVVEVRDATSSSVRLTWSAASETATYEVWVDNQPIATTKATRARLIGLAPASKYQVTVKSTGRYAARATAETAPAARPAQSSWFTLTNALTGGAADLYAARAALDTPITLSGTDDDAQQQWQLVPADGGSYSLVSRATGKCAGPLGGDVVAGAPLVQVDCAAGGAAWTLQASPYGFTLRTTEGDLVAGVGGQRFGAHRVLVLQKGNGQRHQSWTAVPD</sequence>
<keyword evidence="1" id="KW-0378">Hydrolase</keyword>
<feature type="compositionally biased region" description="Low complexity" evidence="3">
    <location>
        <begin position="470"/>
        <end position="479"/>
    </location>
</feature>
<dbReference type="GO" id="GO:0016798">
    <property type="term" value="F:hydrolase activity, acting on glycosyl bonds"/>
    <property type="evidence" value="ECO:0007669"/>
    <property type="project" value="UniProtKB-KW"/>
</dbReference>
<feature type="region of interest" description="Disordered" evidence="3">
    <location>
        <begin position="405"/>
        <end position="521"/>
    </location>
</feature>
<accession>A0A285JIN8</accession>
<dbReference type="InterPro" id="IPR035992">
    <property type="entry name" value="Ricin_B-like_lectins"/>
</dbReference>
<evidence type="ECO:0000256" key="3">
    <source>
        <dbReference type="SAM" id="MobiDB-lite"/>
    </source>
</evidence>
<dbReference type="Pfam" id="PF14200">
    <property type="entry name" value="RicinB_lectin_2"/>
    <property type="match status" value="1"/>
</dbReference>
<protein>
    <recommendedName>
        <fullName evidence="4">Ricin B lectin domain-containing protein</fullName>
    </recommendedName>
</protein>
<evidence type="ECO:0000256" key="2">
    <source>
        <dbReference type="ARBA" id="ARBA00023326"/>
    </source>
</evidence>
<gene>
    <name evidence="5" type="ORF">SAMN05421748_1219</name>
</gene>
<evidence type="ECO:0000259" key="4">
    <source>
        <dbReference type="Pfam" id="PF14200"/>
    </source>
</evidence>
<name>A0A285JIN8_9ACTN</name>
<feature type="compositionally biased region" description="Acidic residues" evidence="3">
    <location>
        <begin position="481"/>
        <end position="491"/>
    </location>
</feature>
<dbReference type="InterPro" id="IPR003961">
    <property type="entry name" value="FN3_dom"/>
</dbReference>